<dbReference type="EMBL" id="JABAFV010000007">
    <property type="protein sequence ID" value="NME49687.1"/>
    <property type="molecule type" value="Genomic_DNA"/>
</dbReference>
<evidence type="ECO:0000313" key="2">
    <source>
        <dbReference type="EMBL" id="NME49687.1"/>
    </source>
</evidence>
<name>A0A7X9NLP0_9ENTE</name>
<accession>A0A7X9NLP0</accession>
<reference evidence="2 3" key="1">
    <citation type="submission" date="2020-04" db="EMBL/GenBank/DDBJ databases">
        <authorList>
            <person name="Hitch T.C.A."/>
            <person name="Wylensek D."/>
            <person name="Clavel T."/>
        </authorList>
    </citation>
    <scope>NUCLEOTIDE SEQUENCE [LARGE SCALE GENOMIC DNA]</scope>
    <source>
        <strain evidence="2 3">WCA-380-WT-3C</strain>
    </source>
</reference>
<proteinExistence type="predicted"/>
<dbReference type="Proteomes" id="UP000588071">
    <property type="component" value="Unassembled WGS sequence"/>
</dbReference>
<dbReference type="AlphaFoldDB" id="A0A7X9NLP0"/>
<evidence type="ECO:0000259" key="1">
    <source>
        <dbReference type="Pfam" id="PF25043"/>
    </source>
</evidence>
<dbReference type="RefSeq" id="WP_087402356.1">
    <property type="nucleotide sequence ID" value="NZ_AP035890.1"/>
</dbReference>
<gene>
    <name evidence="2" type="ORF">HF857_05410</name>
</gene>
<feature type="domain" description="DUF7788" evidence="1">
    <location>
        <begin position="5"/>
        <end position="81"/>
    </location>
</feature>
<dbReference type="Pfam" id="PF25043">
    <property type="entry name" value="DUF7788"/>
    <property type="match status" value="1"/>
</dbReference>
<dbReference type="InterPro" id="IPR056690">
    <property type="entry name" value="DUF7788"/>
</dbReference>
<sequence>MGMKGQKFMNQLEALTTYDEVANTNLEGVFDLILQVVLEYELPQEALPVKSLIISDMEFDVCKVPKFEQVKRRFTSFGYILSKISL</sequence>
<organism evidence="2 3">
    <name type="scientific">Enterococcus cecorum</name>
    <dbReference type="NCBI Taxonomy" id="44008"/>
    <lineage>
        <taxon>Bacteria</taxon>
        <taxon>Bacillati</taxon>
        <taxon>Bacillota</taxon>
        <taxon>Bacilli</taxon>
        <taxon>Lactobacillales</taxon>
        <taxon>Enterococcaceae</taxon>
        <taxon>Enterococcus</taxon>
    </lineage>
</organism>
<comment type="caution">
    <text evidence="2">The sequence shown here is derived from an EMBL/GenBank/DDBJ whole genome shotgun (WGS) entry which is preliminary data.</text>
</comment>
<evidence type="ECO:0000313" key="3">
    <source>
        <dbReference type="Proteomes" id="UP000588071"/>
    </source>
</evidence>
<protein>
    <submittedName>
        <fullName evidence="2">DUF2828 family protein</fullName>
    </submittedName>
</protein>